<dbReference type="EMBL" id="DQYG01000064">
    <property type="protein sequence ID" value="HDD31280.1"/>
    <property type="molecule type" value="Genomic_DNA"/>
</dbReference>
<gene>
    <name evidence="2" type="ORF">ENF72_01470</name>
</gene>
<keyword evidence="2" id="KW-0418">Kinase</keyword>
<organism evidence="2">
    <name type="scientific">Thermococcus litoralis</name>
    <dbReference type="NCBI Taxonomy" id="2265"/>
    <lineage>
        <taxon>Archaea</taxon>
        <taxon>Methanobacteriati</taxon>
        <taxon>Methanobacteriota</taxon>
        <taxon>Thermococci</taxon>
        <taxon>Thermococcales</taxon>
        <taxon>Thermococcaceae</taxon>
        <taxon>Thermococcus</taxon>
    </lineage>
</organism>
<dbReference type="GO" id="GO:0016301">
    <property type="term" value="F:kinase activity"/>
    <property type="evidence" value="ECO:0007669"/>
    <property type="project" value="UniProtKB-KW"/>
</dbReference>
<dbReference type="AlphaFoldDB" id="A0A7C0XYR7"/>
<evidence type="ECO:0000313" key="2">
    <source>
        <dbReference type="EMBL" id="HDD31280.1"/>
    </source>
</evidence>
<feature type="domain" description="Carbohydrate kinase PfkB" evidence="1">
    <location>
        <begin position="175"/>
        <end position="259"/>
    </location>
</feature>
<dbReference type="Proteomes" id="UP000886210">
    <property type="component" value="Unassembled WGS sequence"/>
</dbReference>
<keyword evidence="2" id="KW-0808">Transferase</keyword>
<name>A0A7C0XYR7_THELI</name>
<reference evidence="2" key="1">
    <citation type="journal article" date="2020" name="mSystems">
        <title>Genome- and Community-Level Interaction Insights into Carbon Utilization and Element Cycling Functions of Hydrothermarchaeota in Hydrothermal Sediment.</title>
        <authorList>
            <person name="Zhou Z."/>
            <person name="Liu Y."/>
            <person name="Xu W."/>
            <person name="Pan J."/>
            <person name="Luo Z.H."/>
            <person name="Li M."/>
        </authorList>
    </citation>
    <scope>NUCLEOTIDE SEQUENCE [LARGE SCALE GENOMIC DNA]</scope>
    <source>
        <strain evidence="2">HyVt-151</strain>
    </source>
</reference>
<dbReference type="Gene3D" id="3.40.1190.20">
    <property type="match status" value="1"/>
</dbReference>
<sequence>MRCLVIGHLTHDIIIKNGRKTEGIGGGAYYSSLALSKFCEVVVLTKIGKDFPIEWLEELESYGISTIVIPSEKSTTYELLYLDENTRQLKLLSKADSFDLDEIPKEKFDIVLLNPVANEIPSKALNLINAEGVIIDAQGFLREIKNSRVVLKEINGEFLKNAQVVHADAYEFQHVRNLNPDDVEVLLISNSAESGVAYHRGKKYLYHPLKIDLDDPTGAGDVFLASFAYFYMECPFVQALKRANAFTATFLERRSIDFPLSEALEKAKFVKVEKVNTDEETSAR</sequence>
<proteinExistence type="predicted"/>
<dbReference type="InterPro" id="IPR011611">
    <property type="entry name" value="PfkB_dom"/>
</dbReference>
<accession>A0A7C0XYR7</accession>
<dbReference type="Pfam" id="PF00294">
    <property type="entry name" value="PfkB"/>
    <property type="match status" value="1"/>
</dbReference>
<comment type="caution">
    <text evidence="2">The sequence shown here is derived from an EMBL/GenBank/DDBJ whole genome shotgun (WGS) entry which is preliminary data.</text>
</comment>
<evidence type="ECO:0000259" key="1">
    <source>
        <dbReference type="Pfam" id="PF00294"/>
    </source>
</evidence>
<dbReference type="InterPro" id="IPR029056">
    <property type="entry name" value="Ribokinase-like"/>
</dbReference>
<protein>
    <submittedName>
        <fullName evidence="2">Carbohydrate kinase</fullName>
    </submittedName>
</protein>
<dbReference type="SUPFAM" id="SSF53613">
    <property type="entry name" value="Ribokinase-like"/>
    <property type="match status" value="1"/>
</dbReference>